<dbReference type="SUPFAM" id="SSF103473">
    <property type="entry name" value="MFS general substrate transporter"/>
    <property type="match status" value="1"/>
</dbReference>
<dbReference type="Pfam" id="PF07690">
    <property type="entry name" value="MFS_1"/>
    <property type="match status" value="1"/>
</dbReference>
<keyword evidence="6" id="KW-0040">ANK repeat</keyword>
<dbReference type="InterPro" id="IPR020846">
    <property type="entry name" value="MFS_dom"/>
</dbReference>
<dbReference type="PROSITE" id="PS50088">
    <property type="entry name" value="ANK_REPEAT"/>
    <property type="match status" value="1"/>
</dbReference>
<dbReference type="InterPro" id="IPR036259">
    <property type="entry name" value="MFS_trans_sf"/>
</dbReference>
<evidence type="ECO:0000256" key="5">
    <source>
        <dbReference type="ARBA" id="ARBA00023136"/>
    </source>
</evidence>
<dbReference type="PANTHER" id="PTHR23501">
    <property type="entry name" value="MAJOR FACILITATOR SUPERFAMILY"/>
    <property type="match status" value="1"/>
</dbReference>
<evidence type="ECO:0000256" key="8">
    <source>
        <dbReference type="SAM" id="Phobius"/>
    </source>
</evidence>
<reference evidence="10 11" key="1">
    <citation type="submission" date="2017-03" db="EMBL/GenBank/DDBJ databases">
        <title>Genomes of endolithic fungi from Antarctica.</title>
        <authorList>
            <person name="Coleine C."/>
            <person name="Masonjones S."/>
            <person name="Stajich J.E."/>
        </authorList>
    </citation>
    <scope>NUCLEOTIDE SEQUENCE [LARGE SCALE GENOMIC DNA]</scope>
    <source>
        <strain evidence="10 11">CCFEE 6315</strain>
    </source>
</reference>
<feature type="repeat" description="ANK" evidence="6">
    <location>
        <begin position="558"/>
        <end position="590"/>
    </location>
</feature>
<keyword evidence="5 8" id="KW-0472">Membrane</keyword>
<dbReference type="SUPFAM" id="SSF48403">
    <property type="entry name" value="Ankyrin repeat"/>
    <property type="match status" value="1"/>
</dbReference>
<dbReference type="GO" id="GO:0022857">
    <property type="term" value="F:transmembrane transporter activity"/>
    <property type="evidence" value="ECO:0007669"/>
    <property type="project" value="InterPro"/>
</dbReference>
<sequence>MSRDDPNKDCEMRDKDGERGIAAPEVKEVEKQLASEEVQYTKGVKLWIILTGVTLATPKITSDFHSLTDVGWYGAAYLLASATLQPLTGKVYSNFSYKWTFFTFFLVFELGSLLCGVAVSSKMLIVGRAVAGMGASGLQNGALTIITSCAPGPKRPQLLGIMIGIGQLGVVAGPLIGGVLTECFYINLPIGGAIALLLGFLRIPEQVSKPPLAVVVRDLHHKLDLIGFVLFAPATIMLLLAVQCGGNQYPWNGSVVIGLFGGAGANFLIWLAWDYYKADAALIPLGMLKKQYVWSSCLVTAFFSSAMFMTSYYLPIYFQSVRGKSPAISGVYLLPSVLSQLLGAVSSGKAVSYFGYYTPWSLASAILTAVGYGLVSTLGPTSSAGQWAGYQVLFGAGRGVGIQMPFVAVQNTLPQKQIPLAMSLLTFSQTLTGALFLTLADTVFTNSLQSLLRQDAPGVDPEAVIEAGAGASGFRDLVTPAELANVLGAYAESGHLEGVKTMLNNGEDARRGRLIHIAVRSQHSDRDLMETFARHGAPLEKVEFSDHQPSLRFGQDFRRGTPLHEAVRLNNRMAVRFLVEHGADPANLDTHGYSVKVLASHSMCLDLLDVQHVFEEDPLD</sequence>
<evidence type="ECO:0000256" key="7">
    <source>
        <dbReference type="SAM" id="MobiDB-lite"/>
    </source>
</evidence>
<dbReference type="GO" id="GO:0005886">
    <property type="term" value="C:plasma membrane"/>
    <property type="evidence" value="ECO:0007669"/>
    <property type="project" value="TreeGrafter"/>
</dbReference>
<evidence type="ECO:0000256" key="4">
    <source>
        <dbReference type="ARBA" id="ARBA00022989"/>
    </source>
</evidence>
<evidence type="ECO:0000256" key="1">
    <source>
        <dbReference type="ARBA" id="ARBA00004141"/>
    </source>
</evidence>
<evidence type="ECO:0000256" key="2">
    <source>
        <dbReference type="ARBA" id="ARBA00007520"/>
    </source>
</evidence>
<dbReference type="Pfam" id="PF12796">
    <property type="entry name" value="Ank_2"/>
    <property type="match status" value="1"/>
</dbReference>
<feature type="transmembrane region" description="Helical" evidence="8">
    <location>
        <begin position="70"/>
        <end position="87"/>
    </location>
</feature>
<feature type="transmembrane region" description="Helical" evidence="8">
    <location>
        <begin position="158"/>
        <end position="178"/>
    </location>
</feature>
<organism evidence="10 11">
    <name type="scientific">Salinomyces thailandicus</name>
    <dbReference type="NCBI Taxonomy" id="706561"/>
    <lineage>
        <taxon>Eukaryota</taxon>
        <taxon>Fungi</taxon>
        <taxon>Dikarya</taxon>
        <taxon>Ascomycota</taxon>
        <taxon>Pezizomycotina</taxon>
        <taxon>Dothideomycetes</taxon>
        <taxon>Dothideomycetidae</taxon>
        <taxon>Mycosphaerellales</taxon>
        <taxon>Teratosphaeriaceae</taxon>
        <taxon>Salinomyces</taxon>
    </lineage>
</organism>
<dbReference type="PROSITE" id="PS50850">
    <property type="entry name" value="MFS"/>
    <property type="match status" value="1"/>
</dbReference>
<dbReference type="AlphaFoldDB" id="A0A4U0TQI0"/>
<dbReference type="PROSITE" id="PS50297">
    <property type="entry name" value="ANK_REP_REGION"/>
    <property type="match status" value="1"/>
</dbReference>
<dbReference type="InterPro" id="IPR011701">
    <property type="entry name" value="MFS"/>
</dbReference>
<comment type="caution">
    <text evidence="10">The sequence shown here is derived from an EMBL/GenBank/DDBJ whole genome shotgun (WGS) entry which is preliminary data.</text>
</comment>
<dbReference type="InterPro" id="IPR036770">
    <property type="entry name" value="Ankyrin_rpt-contain_sf"/>
</dbReference>
<feature type="transmembrane region" description="Helical" evidence="8">
    <location>
        <begin position="293"/>
        <end position="314"/>
    </location>
</feature>
<keyword evidence="11" id="KW-1185">Reference proteome</keyword>
<evidence type="ECO:0000256" key="6">
    <source>
        <dbReference type="PROSITE-ProRule" id="PRU00023"/>
    </source>
</evidence>
<accession>A0A4U0TQI0</accession>
<feature type="region of interest" description="Disordered" evidence="7">
    <location>
        <begin position="1"/>
        <end position="21"/>
    </location>
</feature>
<evidence type="ECO:0000256" key="3">
    <source>
        <dbReference type="ARBA" id="ARBA00022692"/>
    </source>
</evidence>
<dbReference type="OrthoDB" id="10021397at2759"/>
<name>A0A4U0TQI0_9PEZI</name>
<keyword evidence="4 8" id="KW-1133">Transmembrane helix</keyword>
<dbReference type="Gene3D" id="1.25.40.20">
    <property type="entry name" value="Ankyrin repeat-containing domain"/>
    <property type="match status" value="1"/>
</dbReference>
<feature type="transmembrane region" description="Helical" evidence="8">
    <location>
        <begin position="357"/>
        <end position="375"/>
    </location>
</feature>
<feature type="transmembrane region" description="Helical" evidence="8">
    <location>
        <begin position="99"/>
        <end position="119"/>
    </location>
</feature>
<evidence type="ECO:0000259" key="9">
    <source>
        <dbReference type="PROSITE" id="PS50850"/>
    </source>
</evidence>
<dbReference type="Gene3D" id="1.20.1250.20">
    <property type="entry name" value="MFS general substrate transporter like domains"/>
    <property type="match status" value="1"/>
</dbReference>
<dbReference type="InterPro" id="IPR002110">
    <property type="entry name" value="Ankyrin_rpt"/>
</dbReference>
<gene>
    <name evidence="10" type="ORF">B0A50_06800</name>
</gene>
<evidence type="ECO:0000313" key="10">
    <source>
        <dbReference type="EMBL" id="TKA24330.1"/>
    </source>
</evidence>
<comment type="subcellular location">
    <subcellularLocation>
        <location evidence="1">Membrane</location>
        <topology evidence="1">Multi-pass membrane protein</topology>
    </subcellularLocation>
</comment>
<feature type="transmembrane region" description="Helical" evidence="8">
    <location>
        <begin position="125"/>
        <end position="146"/>
    </location>
</feature>
<comment type="similarity">
    <text evidence="2">Belongs to the major facilitator superfamily. TCR/Tet family.</text>
</comment>
<feature type="transmembrane region" description="Helical" evidence="8">
    <location>
        <begin position="184"/>
        <end position="203"/>
    </location>
</feature>
<evidence type="ECO:0000313" key="11">
    <source>
        <dbReference type="Proteomes" id="UP000308549"/>
    </source>
</evidence>
<protein>
    <recommendedName>
        <fullName evidence="9">Major facilitator superfamily (MFS) profile domain-containing protein</fullName>
    </recommendedName>
</protein>
<dbReference type="EMBL" id="NAJL01000045">
    <property type="protein sequence ID" value="TKA24330.1"/>
    <property type="molecule type" value="Genomic_DNA"/>
</dbReference>
<feature type="domain" description="Major facilitator superfamily (MFS) profile" evidence="9">
    <location>
        <begin position="31"/>
        <end position="496"/>
    </location>
</feature>
<feature type="transmembrane region" description="Helical" evidence="8">
    <location>
        <begin position="254"/>
        <end position="273"/>
    </location>
</feature>
<dbReference type="CDD" id="cd17502">
    <property type="entry name" value="MFS_Azr1_MDR_like"/>
    <property type="match status" value="1"/>
</dbReference>
<dbReference type="SMART" id="SM00248">
    <property type="entry name" value="ANK"/>
    <property type="match status" value="2"/>
</dbReference>
<dbReference type="Proteomes" id="UP000308549">
    <property type="component" value="Unassembled WGS sequence"/>
</dbReference>
<keyword evidence="3 8" id="KW-0812">Transmembrane</keyword>
<dbReference type="Gene3D" id="1.20.1720.10">
    <property type="entry name" value="Multidrug resistance protein D"/>
    <property type="match status" value="1"/>
</dbReference>
<feature type="transmembrane region" description="Helical" evidence="8">
    <location>
        <begin position="223"/>
        <end position="242"/>
    </location>
</feature>
<proteinExistence type="inferred from homology"/>
<dbReference type="PANTHER" id="PTHR23501:SF193">
    <property type="entry name" value="MULTIDRUG TRANSPORTER, PUTATIVE (AFU_ORTHOLOGUE AFUA_8G00940)-RELATED"/>
    <property type="match status" value="1"/>
</dbReference>